<evidence type="ECO:0000313" key="1">
    <source>
        <dbReference type="EMBL" id="EOR70544.1"/>
    </source>
</evidence>
<dbReference type="AlphaFoldDB" id="A0A9P2T9S9"/>
<evidence type="ECO:0000313" key="2">
    <source>
        <dbReference type="Proteomes" id="UP000014184"/>
    </source>
</evidence>
<gene>
    <name evidence="1" type="ORF">TM51_12173</name>
</gene>
<reference evidence="1 2" key="1">
    <citation type="journal article" date="2013" name="Genome Announc.">
        <title>Draft Genome Sequence of the Lignocellulose Decomposer Thermobifida fusca Strain TM51.</title>
        <authorList>
            <person name="Toth A."/>
            <person name="Barna T."/>
            <person name="Nagy I."/>
            <person name="Horvath B."/>
            <person name="Nagy I."/>
            <person name="Tancsics A."/>
            <person name="Kriszt B."/>
            <person name="Baka E."/>
            <person name="Fekete C."/>
            <person name="Kukolya J."/>
        </authorList>
    </citation>
    <scope>NUCLEOTIDE SEQUENCE [LARGE SCALE GENOMIC DNA]</scope>
    <source>
        <strain evidence="1 2">TM51</strain>
    </source>
</reference>
<protein>
    <recommendedName>
        <fullName evidence="3">DUF2017 domain-containing protein</fullName>
    </recommendedName>
</protein>
<keyword evidence="2" id="KW-1185">Reference proteome</keyword>
<dbReference type="Pfam" id="PF09438">
    <property type="entry name" value="DUF2017"/>
    <property type="match status" value="1"/>
</dbReference>
<dbReference type="InterPro" id="IPR018561">
    <property type="entry name" value="AosR"/>
</dbReference>
<comment type="caution">
    <text evidence="1">The sequence shown here is derived from an EMBL/GenBank/DDBJ whole genome shotgun (WGS) entry which is preliminary data.</text>
</comment>
<name>A0A9P2T9S9_THEFU</name>
<dbReference type="EMBL" id="AOSG01000069">
    <property type="protein sequence ID" value="EOR70544.1"/>
    <property type="molecule type" value="Genomic_DNA"/>
</dbReference>
<organism evidence="1 2">
    <name type="scientific">Thermobifida fusca TM51</name>
    <dbReference type="NCBI Taxonomy" id="1169414"/>
    <lineage>
        <taxon>Bacteria</taxon>
        <taxon>Bacillati</taxon>
        <taxon>Actinomycetota</taxon>
        <taxon>Actinomycetes</taxon>
        <taxon>Streptosporangiales</taxon>
        <taxon>Nocardiopsidaceae</taxon>
        <taxon>Thermobifida</taxon>
    </lineage>
</organism>
<accession>A0A9P2T9S9</accession>
<proteinExistence type="predicted"/>
<sequence length="182" mass="20327">MTAKIRSAPHGGARITIGPDEAQLLRSMADFLLRVVEEPEQQDELAALVGISSSATQPEDPALARLFPDAYTDDAEAAADFRRYTESDLRRHKRENARRVASAIPEWGGEIVLDAEDVQAWLQTLTDVRLYLGVRLGIETEEDADALRAAAVRDESLAAAMHVYEWFTYVQDSLVRAVWQEE</sequence>
<dbReference type="Proteomes" id="UP000014184">
    <property type="component" value="Unassembled WGS sequence"/>
</dbReference>
<dbReference type="RefSeq" id="WP_011292794.1">
    <property type="nucleotide sequence ID" value="NZ_AOSG01000069.1"/>
</dbReference>
<evidence type="ECO:0008006" key="3">
    <source>
        <dbReference type="Google" id="ProtNLM"/>
    </source>
</evidence>